<dbReference type="EMBL" id="CP047897">
    <property type="protein sequence ID" value="QHL88571.1"/>
    <property type="molecule type" value="Genomic_DNA"/>
</dbReference>
<dbReference type="PROSITE" id="PS51257">
    <property type="entry name" value="PROKAR_LIPOPROTEIN"/>
    <property type="match status" value="1"/>
</dbReference>
<dbReference type="Proteomes" id="UP000464214">
    <property type="component" value="Chromosome"/>
</dbReference>
<gene>
    <name evidence="1" type="ORF">GU926_14475</name>
</gene>
<organism evidence="1 2">
    <name type="scientific">Nibribacter ruber</name>
    <dbReference type="NCBI Taxonomy" id="2698458"/>
    <lineage>
        <taxon>Bacteria</taxon>
        <taxon>Pseudomonadati</taxon>
        <taxon>Bacteroidota</taxon>
        <taxon>Cytophagia</taxon>
        <taxon>Cytophagales</taxon>
        <taxon>Hymenobacteraceae</taxon>
        <taxon>Nibribacter</taxon>
    </lineage>
</organism>
<dbReference type="SUPFAM" id="SSF56300">
    <property type="entry name" value="Metallo-dependent phosphatases"/>
    <property type="match status" value="1"/>
</dbReference>
<reference evidence="1 2" key="1">
    <citation type="submission" date="2020-01" db="EMBL/GenBank/DDBJ databases">
        <authorList>
            <person name="Kim M."/>
        </authorList>
    </citation>
    <scope>NUCLEOTIDE SEQUENCE [LARGE SCALE GENOMIC DNA]</scope>
    <source>
        <strain evidence="1 2">BT10</strain>
    </source>
</reference>
<proteinExistence type="predicted"/>
<name>A0A6P1P2F5_9BACT</name>
<protein>
    <submittedName>
        <fullName evidence="1">Uncharacterized protein</fullName>
    </submittedName>
</protein>
<keyword evidence="2" id="KW-1185">Reference proteome</keyword>
<dbReference type="Gene3D" id="3.60.21.10">
    <property type="match status" value="2"/>
</dbReference>
<dbReference type="AlphaFoldDB" id="A0A6P1P2F5"/>
<dbReference type="GO" id="GO:0016787">
    <property type="term" value="F:hydrolase activity"/>
    <property type="evidence" value="ECO:0007669"/>
    <property type="project" value="InterPro"/>
</dbReference>
<evidence type="ECO:0000313" key="2">
    <source>
        <dbReference type="Proteomes" id="UP000464214"/>
    </source>
</evidence>
<dbReference type="KEGG" id="nib:GU926_14475"/>
<dbReference type="InterPro" id="IPR029052">
    <property type="entry name" value="Metallo-depent_PP-like"/>
</dbReference>
<dbReference type="Gene3D" id="2.40.160.50">
    <property type="entry name" value="membrane protein fhac: a member of the omp85/tpsb transporter family"/>
    <property type="match status" value="1"/>
</dbReference>
<accession>A0A6P1P2F5</accession>
<evidence type="ECO:0000313" key="1">
    <source>
        <dbReference type="EMBL" id="QHL88571.1"/>
    </source>
</evidence>
<sequence length="1250" mass="141541">MKNKYYLYLLPLLALGLLASCSGSYKAFYSRDLVQWKDQKPQDSSEVIYTVFLIGDAGAPLTDEPDPNLVLLKSQLDVANENSTIVYLGDNIYQNGLPEPGAYDRKTAEARMKAQLEILKGYKGEKYMIPGNHDWGGGSGSPDGLEAVIREERFVEEYLTDTTTNIVVGTDFFVPGSGCPGPFEVLVQDEIVLIAINSQWWLHPYERPYGNDNVCGVVNEVDFLVQLEDIINKHSGKDILVVGHHPLMSNGIHGGFFTVTDHLFPLTILYKWAVLPIPLIGSIYPLARKYGGISQDIPHPTYQAYIKGLTAIFDKYPNIVYAAGHEHNLQYGKLGKLPHIISGSGCKTQHVSGGEEAQYAHKVKGFAKINYYRNGDAWVEFWTPGAKAGDPGEMTFRTPMYAKTTKQEERIAVSTEDYSDSTISLPANPAYEAGGFKELFLGEHYRTDWQTPVTMPLLDLKSEKGGLVPYQKGGGKQTSSLKLRNEEGREYTLRSVNKDPTNVLPVSLQETFARDLLQDQISAQQPYGALIVPKLADAAGVYHTNPKLVFVPKDPRLRQYMDEFSNTIAFLEEDADEDHSDVASLGNATNLVGTEKVLERKQNDHDNRVDEIEFARARLLDMLIGDWDRHEGQWRWAETQKGDNRTFRPVPEDRDVAFFKADGIIPWLVSRRWGVRNFQHFGYDFGDYKGLNLTALTSDRTFLSSVTKEQWLELANKMKADMTDAAIEEAVRQLPKEVYPVSGPEIVAKLKSRRDLLPTVAEKYYRHISEVVDVSGSDKREMFLVERLNDDSTRVTMRKINKEGEVAKILYQRTFLHGETEEVRLYGLGGDDVFEVTGNTRRAIMIRILPGEGNDSVTDKSSVKGMVRKTKVYDNTQEKNKFSFSAETEDKTEEFEDVNVYDRDNYKIAYFGPRLSVEYNVDDGLFLGGGLLYRNHKFRKKPYASEHYLRANYAFATGAYNVRYNGEFKQILNDKLDLGITAALFGPQYQFNFYGLGNETVEEGDTEFHRVRMSRLFISPTLNTSFTHFVHMGIGPLYDQYQVQHTPGRFVDEKLGEEVFNKDRYTGVRGFLNLQAVSTPINPRIGLKWLNEFSYNQQLDDEKLNFGRVSSEFIFYIGPRLPFQVTLAARLGGAHNFGDFPFYQANTLGGLSNLRGYRRTRFAGRSSLYQNTELRVELFKFNVYLFPGKFGLMGLVDHGRVWQDGEDSNKIHRGFGGGVWIDVLKQAVVNATYSVGEEDKLVNVNFGFLF</sequence>
<dbReference type="RefSeq" id="WP_160693119.1">
    <property type="nucleotide sequence ID" value="NZ_CP047897.1"/>
</dbReference>